<evidence type="ECO:0000256" key="4">
    <source>
        <dbReference type="ARBA" id="ARBA00022989"/>
    </source>
</evidence>
<keyword evidence="3 10" id="KW-0812">Transmembrane</keyword>
<evidence type="ECO:0000313" key="13">
    <source>
        <dbReference type="EMBL" id="KAJ3258161.1"/>
    </source>
</evidence>
<evidence type="ECO:0000256" key="7">
    <source>
        <dbReference type="ARBA" id="ARBA00023288"/>
    </source>
</evidence>
<keyword evidence="4 10" id="KW-1133">Transmembrane helix</keyword>
<feature type="transmembrane region" description="Helical" evidence="10">
    <location>
        <begin position="73"/>
        <end position="96"/>
    </location>
</feature>
<evidence type="ECO:0000256" key="8">
    <source>
        <dbReference type="ARBA" id="ARBA00023315"/>
    </source>
</evidence>
<dbReference type="InterPro" id="IPR039859">
    <property type="entry name" value="PFA4/ZDH16/20/ERF2-like"/>
</dbReference>
<dbReference type="GO" id="GO:0019706">
    <property type="term" value="F:protein-cysteine S-palmitoyltransferase activity"/>
    <property type="evidence" value="ECO:0007669"/>
    <property type="project" value="UniProtKB-EC"/>
</dbReference>
<dbReference type="InterPro" id="IPR001594">
    <property type="entry name" value="Palmitoyltrfase_DHHC"/>
</dbReference>
<feature type="transmembrane region" description="Helical" evidence="10">
    <location>
        <begin position="127"/>
        <end position="150"/>
    </location>
</feature>
<dbReference type="GO" id="GO:0016020">
    <property type="term" value="C:membrane"/>
    <property type="evidence" value="ECO:0007669"/>
    <property type="project" value="UniProtKB-SubCell"/>
</dbReference>
<keyword evidence="2 10" id="KW-0808">Transferase</keyword>
<reference evidence="13" key="1">
    <citation type="submission" date="2020-05" db="EMBL/GenBank/DDBJ databases">
        <title>Phylogenomic resolution of chytrid fungi.</title>
        <authorList>
            <person name="Stajich J.E."/>
            <person name="Amses K."/>
            <person name="Simmons R."/>
            <person name="Seto K."/>
            <person name="Myers J."/>
            <person name="Bonds A."/>
            <person name="Quandt C.A."/>
            <person name="Barry K."/>
            <person name="Liu P."/>
            <person name="Grigoriev I."/>
            <person name="Longcore J.E."/>
            <person name="James T.Y."/>
        </authorList>
    </citation>
    <scope>NUCLEOTIDE SEQUENCE</scope>
    <source>
        <strain evidence="13">PLAUS21</strain>
    </source>
</reference>
<feature type="compositionally biased region" description="Acidic residues" evidence="11">
    <location>
        <begin position="302"/>
        <end position="315"/>
    </location>
</feature>
<evidence type="ECO:0000313" key="14">
    <source>
        <dbReference type="Proteomes" id="UP001210925"/>
    </source>
</evidence>
<keyword evidence="14" id="KW-1185">Reference proteome</keyword>
<evidence type="ECO:0000256" key="3">
    <source>
        <dbReference type="ARBA" id="ARBA00022692"/>
    </source>
</evidence>
<evidence type="ECO:0000256" key="2">
    <source>
        <dbReference type="ARBA" id="ARBA00022679"/>
    </source>
</evidence>
<evidence type="ECO:0000256" key="1">
    <source>
        <dbReference type="ARBA" id="ARBA00004141"/>
    </source>
</evidence>
<comment type="domain">
    <text evidence="10">The DHHC domain is required for palmitoyltransferase activity.</text>
</comment>
<dbReference type="Pfam" id="PF01529">
    <property type="entry name" value="DHHC"/>
    <property type="match status" value="1"/>
</dbReference>
<organism evidence="13 14">
    <name type="scientific">Boothiomyces macroporosus</name>
    <dbReference type="NCBI Taxonomy" id="261099"/>
    <lineage>
        <taxon>Eukaryota</taxon>
        <taxon>Fungi</taxon>
        <taxon>Fungi incertae sedis</taxon>
        <taxon>Chytridiomycota</taxon>
        <taxon>Chytridiomycota incertae sedis</taxon>
        <taxon>Chytridiomycetes</taxon>
        <taxon>Rhizophydiales</taxon>
        <taxon>Terramycetaceae</taxon>
        <taxon>Boothiomyces</taxon>
    </lineage>
</organism>
<keyword evidence="6" id="KW-0564">Palmitate</keyword>
<comment type="subcellular location">
    <subcellularLocation>
        <location evidence="1">Membrane</location>
        <topology evidence="1">Multi-pass membrane protein</topology>
    </subcellularLocation>
</comment>
<dbReference type="Proteomes" id="UP001210925">
    <property type="component" value="Unassembled WGS sequence"/>
</dbReference>
<dbReference type="EC" id="2.3.1.225" evidence="10"/>
<comment type="similarity">
    <text evidence="10">Belongs to the DHHC palmitoyltransferase family.</text>
</comment>
<name>A0AAD5UJS5_9FUNG</name>
<dbReference type="EMBL" id="JADGKB010000030">
    <property type="protein sequence ID" value="KAJ3258161.1"/>
    <property type="molecule type" value="Genomic_DNA"/>
</dbReference>
<evidence type="ECO:0000256" key="9">
    <source>
        <dbReference type="ARBA" id="ARBA00048048"/>
    </source>
</evidence>
<evidence type="ECO:0000256" key="6">
    <source>
        <dbReference type="ARBA" id="ARBA00023139"/>
    </source>
</evidence>
<evidence type="ECO:0000256" key="10">
    <source>
        <dbReference type="RuleBase" id="RU079119"/>
    </source>
</evidence>
<evidence type="ECO:0000259" key="12">
    <source>
        <dbReference type="Pfam" id="PF01529"/>
    </source>
</evidence>
<comment type="catalytic activity">
    <reaction evidence="9 10">
        <text>L-cysteinyl-[protein] + hexadecanoyl-CoA = S-hexadecanoyl-L-cysteinyl-[protein] + CoA</text>
        <dbReference type="Rhea" id="RHEA:36683"/>
        <dbReference type="Rhea" id="RHEA-COMP:10131"/>
        <dbReference type="Rhea" id="RHEA-COMP:11032"/>
        <dbReference type="ChEBI" id="CHEBI:29950"/>
        <dbReference type="ChEBI" id="CHEBI:57287"/>
        <dbReference type="ChEBI" id="CHEBI:57379"/>
        <dbReference type="ChEBI" id="CHEBI:74151"/>
        <dbReference type="EC" id="2.3.1.225"/>
    </reaction>
</comment>
<feature type="region of interest" description="Disordered" evidence="11">
    <location>
        <begin position="274"/>
        <end position="327"/>
    </location>
</feature>
<evidence type="ECO:0000256" key="11">
    <source>
        <dbReference type="SAM" id="MobiDB-lite"/>
    </source>
</evidence>
<comment type="caution">
    <text evidence="13">The sequence shown here is derived from an EMBL/GenBank/DDBJ whole genome shotgun (WGS) entry which is preliminary data.</text>
</comment>
<accession>A0AAD5UJS5</accession>
<dbReference type="PANTHER" id="PTHR12246">
    <property type="entry name" value="PALMITOYLTRANSFERASE ZDHHC16"/>
    <property type="match status" value="1"/>
</dbReference>
<dbReference type="AlphaFoldDB" id="A0AAD5UJS5"/>
<keyword evidence="8 10" id="KW-0012">Acyltransferase</keyword>
<feature type="domain" description="Palmitoyltransferase DHHC" evidence="12">
    <location>
        <begin position="21"/>
        <end position="165"/>
    </location>
</feature>
<protein>
    <recommendedName>
        <fullName evidence="10">Palmitoyltransferase</fullName>
        <ecNumber evidence="10">2.3.1.225</ecNumber>
    </recommendedName>
</protein>
<dbReference type="PROSITE" id="PS50216">
    <property type="entry name" value="DHHC"/>
    <property type="match status" value="1"/>
</dbReference>
<keyword evidence="5 10" id="KW-0472">Membrane</keyword>
<keyword evidence="7" id="KW-0449">Lipoprotein</keyword>
<evidence type="ECO:0000256" key="5">
    <source>
        <dbReference type="ARBA" id="ARBA00023136"/>
    </source>
</evidence>
<proteinExistence type="inferred from homology"/>
<sequence>MDPGSTPKNYDPVKKDATKQKQKPRWCKDCLAYKPPRAHHCSVCNKCILRMDHHCPWLNNCIGHKNHPHFIRFLGSVSFASTYGVALICMRIWYVISYQNQMNTYFRGQVDYKFNVHYTPVFTDSQIFSLLFVVIVFFALLFTVGILTLWQLWYVSRNVSTIESFEMNTIDDMKRRGQIPKEKRFPYDLGVYRNFQAMFGDNMPFWWFPKTSKGDGVHFEVDPEIENEWPPREYYLYKKYPNGKPSKADQAELRRYKHHRRGSEGYLVKQLTPEEREALVNNPPKQAVEEEYISSTDYDSLYSEEEVEENSDEESLMARQRRITKTE</sequence>
<gene>
    <name evidence="13" type="primary">PFA4</name>
    <name evidence="13" type="ORF">HK103_003979</name>
</gene>